<evidence type="ECO:0000256" key="3">
    <source>
        <dbReference type="ARBA" id="ARBA00023098"/>
    </source>
</evidence>
<dbReference type="GO" id="GO:0004165">
    <property type="term" value="F:delta(3)-delta(2)-enoyl-CoA isomerase activity"/>
    <property type="evidence" value="ECO:0007669"/>
    <property type="project" value="UniProtKB-EC"/>
</dbReference>
<organism evidence="5 6">
    <name type="scientific">Absidia repens</name>
    <dbReference type="NCBI Taxonomy" id="90262"/>
    <lineage>
        <taxon>Eukaryota</taxon>
        <taxon>Fungi</taxon>
        <taxon>Fungi incertae sedis</taxon>
        <taxon>Mucoromycota</taxon>
        <taxon>Mucoromycotina</taxon>
        <taxon>Mucoromycetes</taxon>
        <taxon>Mucorales</taxon>
        <taxon>Cunninghamellaceae</taxon>
        <taxon>Absidia</taxon>
    </lineage>
</organism>
<protein>
    <submittedName>
        <fullName evidence="5">ClpP/crotonase-like domain-containing protein</fullName>
    </submittedName>
</protein>
<comment type="caution">
    <text evidence="5">The sequence shown here is derived from an EMBL/GenBank/DDBJ whole genome shotgun (WGS) entry which is preliminary data.</text>
</comment>
<dbReference type="InterPro" id="IPR029045">
    <property type="entry name" value="ClpP/crotonase-like_dom_sf"/>
</dbReference>
<evidence type="ECO:0000256" key="2">
    <source>
        <dbReference type="ARBA" id="ARBA00000765"/>
    </source>
</evidence>
<dbReference type="InterPro" id="IPR001753">
    <property type="entry name" value="Enoyl-CoA_hydra/iso"/>
</dbReference>
<keyword evidence="3" id="KW-0443">Lipid metabolism</keyword>
<dbReference type="Gene3D" id="3.90.226.10">
    <property type="entry name" value="2-enoyl-CoA Hydratase, Chain A, domain 1"/>
    <property type="match status" value="1"/>
</dbReference>
<accession>A0A1X2I6J4</accession>
<evidence type="ECO:0000256" key="1">
    <source>
        <dbReference type="ARBA" id="ARBA00000452"/>
    </source>
</evidence>
<keyword evidence="6" id="KW-1185">Reference proteome</keyword>
<reference evidence="5 6" key="1">
    <citation type="submission" date="2016-07" db="EMBL/GenBank/DDBJ databases">
        <title>Pervasive Adenine N6-methylation of Active Genes in Fungi.</title>
        <authorList>
            <consortium name="DOE Joint Genome Institute"/>
            <person name="Mondo S.J."/>
            <person name="Dannebaum R.O."/>
            <person name="Kuo R.C."/>
            <person name="Labutti K."/>
            <person name="Haridas S."/>
            <person name="Kuo A."/>
            <person name="Salamov A."/>
            <person name="Ahrendt S.R."/>
            <person name="Lipzen A."/>
            <person name="Sullivan W."/>
            <person name="Andreopoulos W.B."/>
            <person name="Clum A."/>
            <person name="Lindquist E."/>
            <person name="Daum C."/>
            <person name="Ramamoorthy G.K."/>
            <person name="Gryganskyi A."/>
            <person name="Culley D."/>
            <person name="Magnuson J.K."/>
            <person name="James T.Y."/>
            <person name="O'Malley M.A."/>
            <person name="Stajich J.E."/>
            <person name="Spatafora J.W."/>
            <person name="Visel A."/>
            <person name="Grigoriev I.V."/>
        </authorList>
    </citation>
    <scope>NUCLEOTIDE SEQUENCE [LARGE SCALE GENOMIC DNA]</scope>
    <source>
        <strain evidence="5 6">NRRL 1336</strain>
    </source>
</reference>
<name>A0A1X2I6J4_9FUNG</name>
<dbReference type="AlphaFoldDB" id="A0A1X2I6J4"/>
<keyword evidence="4" id="KW-1133">Transmembrane helix</keyword>
<keyword evidence="4" id="KW-0812">Transmembrane</keyword>
<dbReference type="OrthoDB" id="1696280at2759"/>
<proteinExistence type="predicted"/>
<dbReference type="GO" id="GO:0006635">
    <property type="term" value="P:fatty acid beta-oxidation"/>
    <property type="evidence" value="ECO:0007669"/>
    <property type="project" value="TreeGrafter"/>
</dbReference>
<dbReference type="PANTHER" id="PTHR11941:SF75">
    <property type="entry name" value="ENOYL-COA HYDRATASE_ISOMERASE FAMILY PROTEIN"/>
    <property type="match status" value="1"/>
</dbReference>
<dbReference type="PANTHER" id="PTHR11941">
    <property type="entry name" value="ENOYL-COA HYDRATASE-RELATED"/>
    <property type="match status" value="1"/>
</dbReference>
<evidence type="ECO:0000256" key="4">
    <source>
        <dbReference type="SAM" id="Phobius"/>
    </source>
</evidence>
<gene>
    <name evidence="5" type="ORF">BCR42DRAFT_422445</name>
</gene>
<keyword evidence="4" id="KW-0472">Membrane</keyword>
<comment type="catalytic activity">
    <reaction evidence="1">
        <text>a (3Z)-enoyl-CoA = a 4-saturated (2E)-enoyl-CoA</text>
        <dbReference type="Rhea" id="RHEA:45900"/>
        <dbReference type="ChEBI" id="CHEBI:85097"/>
        <dbReference type="ChEBI" id="CHEBI:85489"/>
        <dbReference type="EC" id="5.3.3.8"/>
    </reaction>
</comment>
<comment type="catalytic activity">
    <reaction evidence="2">
        <text>a (3E)-enoyl-CoA = a 4-saturated (2E)-enoyl-CoA</text>
        <dbReference type="Rhea" id="RHEA:45228"/>
        <dbReference type="ChEBI" id="CHEBI:58521"/>
        <dbReference type="ChEBI" id="CHEBI:85097"/>
        <dbReference type="EC" id="5.3.3.8"/>
    </reaction>
</comment>
<dbReference type="STRING" id="90262.A0A1X2I6J4"/>
<dbReference type="Proteomes" id="UP000193560">
    <property type="component" value="Unassembled WGS sequence"/>
</dbReference>
<evidence type="ECO:0000313" key="6">
    <source>
        <dbReference type="Proteomes" id="UP000193560"/>
    </source>
</evidence>
<dbReference type="Pfam" id="PF00378">
    <property type="entry name" value="ECH_1"/>
    <property type="match status" value="1"/>
</dbReference>
<dbReference type="CDD" id="cd06558">
    <property type="entry name" value="crotonase-like"/>
    <property type="match status" value="1"/>
</dbReference>
<dbReference type="FunFam" id="3.90.226.10:FF:000049">
    <property type="entry name" value="Enoyl-CoA delta isomerase 3"/>
    <property type="match status" value="1"/>
</dbReference>
<sequence length="247" mass="27517">MTTHTFPQSFPSAENAQMTLSQEGSLFILHLHHKDNRFNAEFCRAILAALQVIEDTYVLAEDPQEMALVTLGNGKIYSNGLDLAQVVQYPPFMDLYMSMLKKLITFCIPTIAALNGHAFAGGCLFALAHDYRVMRSDRGYLCMNEVEFAAPLSPGMCAILQFKLTPVTFRNMVLRAQRFGAKDALDQGMVDAIVPEDQVLPKAKELALQLAPLAKSGSSAYKQLKDQMYVDVVERLSVPYHRLAPRL</sequence>
<dbReference type="EMBL" id="MCGE01000024">
    <property type="protein sequence ID" value="ORZ10470.1"/>
    <property type="molecule type" value="Genomic_DNA"/>
</dbReference>
<feature type="transmembrane region" description="Helical" evidence="4">
    <location>
        <begin position="103"/>
        <end position="128"/>
    </location>
</feature>
<dbReference type="GO" id="GO:0005777">
    <property type="term" value="C:peroxisome"/>
    <property type="evidence" value="ECO:0007669"/>
    <property type="project" value="TreeGrafter"/>
</dbReference>
<dbReference type="SUPFAM" id="SSF52096">
    <property type="entry name" value="ClpP/crotonase"/>
    <property type="match status" value="1"/>
</dbReference>
<evidence type="ECO:0000313" key="5">
    <source>
        <dbReference type="EMBL" id="ORZ10470.1"/>
    </source>
</evidence>